<comment type="similarity">
    <text evidence="3">Belongs to the DOCK family.</text>
</comment>
<dbReference type="InterPro" id="IPR035892">
    <property type="entry name" value="C2_domain_sf"/>
</dbReference>
<dbReference type="PROSITE" id="PS50003">
    <property type="entry name" value="PH_DOMAIN"/>
    <property type="match status" value="1"/>
</dbReference>
<feature type="compositionally biased region" description="Polar residues" evidence="5">
    <location>
        <begin position="1191"/>
        <end position="1203"/>
    </location>
</feature>
<evidence type="ECO:0000256" key="2">
    <source>
        <dbReference type="ARBA" id="ARBA00022658"/>
    </source>
</evidence>
<dbReference type="CDD" id="cd08697">
    <property type="entry name" value="C2_Dock-D"/>
    <property type="match status" value="1"/>
</dbReference>
<dbReference type="InterPro" id="IPR046770">
    <property type="entry name" value="DOCKER_Lobe_B"/>
</dbReference>
<dbReference type="PROSITE" id="PS51651">
    <property type="entry name" value="DOCKER"/>
    <property type="match status" value="1"/>
</dbReference>
<dbReference type="PANTHER" id="PTHR23317">
    <property type="entry name" value="DEDICATOR OF CYTOKINESIS DOCK"/>
    <property type="match status" value="1"/>
</dbReference>
<keyword evidence="4" id="KW-0175">Coiled coil</keyword>
<keyword evidence="10" id="KW-1185">Reference proteome</keyword>
<dbReference type="InterPro" id="IPR021816">
    <property type="entry name" value="DOCK_C/D_N"/>
</dbReference>
<feature type="domain" description="DOCKER" evidence="8">
    <location>
        <begin position="1562"/>
        <end position="2020"/>
    </location>
</feature>
<dbReference type="PANTHER" id="PTHR23317:SF77">
    <property type="entry name" value="DEDICATOR OF CYTOKINESIS PROTEIN 9"/>
    <property type="match status" value="1"/>
</dbReference>
<dbReference type="PROSITE" id="PS51650">
    <property type="entry name" value="C2_DOCK"/>
    <property type="match status" value="1"/>
</dbReference>
<dbReference type="Pfam" id="PF20422">
    <property type="entry name" value="DHR-2_Lobe_B"/>
    <property type="match status" value="1"/>
</dbReference>
<feature type="region of interest" description="Disordered" evidence="5">
    <location>
        <begin position="1175"/>
        <end position="1207"/>
    </location>
</feature>
<dbReference type="InterPro" id="IPR046773">
    <property type="entry name" value="DOCKER_Lobe_C"/>
</dbReference>
<accession>A0A4W6EJN7</accession>
<evidence type="ECO:0000256" key="4">
    <source>
        <dbReference type="SAM" id="Coils"/>
    </source>
</evidence>
<evidence type="ECO:0000256" key="5">
    <source>
        <dbReference type="SAM" id="MobiDB-lite"/>
    </source>
</evidence>
<evidence type="ECO:0000313" key="9">
    <source>
        <dbReference type="Ensembl" id="ENSLCAP00010037994.1"/>
    </source>
</evidence>
<evidence type="ECO:0000256" key="1">
    <source>
        <dbReference type="ARBA" id="ARBA00022553"/>
    </source>
</evidence>
<dbReference type="Gene3D" id="1.20.58.740">
    <property type="match status" value="1"/>
</dbReference>
<evidence type="ECO:0000259" key="7">
    <source>
        <dbReference type="PROSITE" id="PS51650"/>
    </source>
</evidence>
<dbReference type="InterPro" id="IPR043161">
    <property type="entry name" value="DOCK_C_lobe_A"/>
</dbReference>
<dbReference type="SUPFAM" id="SSF50729">
    <property type="entry name" value="PH domain-like"/>
    <property type="match status" value="1"/>
</dbReference>
<dbReference type="Ensembl" id="ENSLCAT00010038897.1">
    <property type="protein sequence ID" value="ENSLCAP00010037994.1"/>
    <property type="gene ID" value="ENSLCAG00010015958.1"/>
</dbReference>
<dbReference type="InterPro" id="IPR001849">
    <property type="entry name" value="PH_domain"/>
</dbReference>
<reference evidence="9" key="3">
    <citation type="submission" date="2025-09" db="UniProtKB">
        <authorList>
            <consortium name="Ensembl"/>
        </authorList>
    </citation>
    <scope>IDENTIFICATION</scope>
</reference>
<keyword evidence="1" id="KW-0597">Phosphoprotein</keyword>
<dbReference type="InterPro" id="IPR027357">
    <property type="entry name" value="DOCKER_dom"/>
</dbReference>
<dbReference type="InterPro" id="IPR011993">
    <property type="entry name" value="PH-like_dom_sf"/>
</dbReference>
<dbReference type="Pfam" id="PF11878">
    <property type="entry name" value="DOCK_C-D_N"/>
    <property type="match status" value="1"/>
</dbReference>
<dbReference type="CDD" id="cd13267">
    <property type="entry name" value="PH_DOCK-D"/>
    <property type="match status" value="1"/>
</dbReference>
<dbReference type="Pfam" id="PF00169">
    <property type="entry name" value="PH"/>
    <property type="match status" value="1"/>
</dbReference>
<sequence>MEGELGSTNSRLCRDRFTPVSFTLSSTIIEIPLSLMNEVKPKIIEPLDYENVLLQRKTQIISDVLRDMLQFPTDDFQISTLQRQGRTQFSTVPETAEKEAHSLFVQECIKTYKSDWHVVNYKYEEYSGDFRQLPNKVLRPEKLAAHLFEVDEDVEKDEDTASLGSQKGGVSKHGWLYKGNMNSAISVTMRSFKRRYFHLAQLGDGSYNLNFYKDENTSKEPKGTIFLDSCMGVVQNSKVRRFAFELKMQDKSTFLLAADSEAEMEEWISTLNKILHSSFEQAMQEKRNGEYSDTARDIESKMRSEARLKLFTLDAYTQKLDFSGIEPDVRQFEEKFGKRVLVSCNDLSFNLQGCVAENEEGPTTNVEPFYVVLSLFDVQNSRKISADFHVDLNHPLVRQMTAGSGSGQDFGLPEGALQYPRQGVFSVTCPHPEIFLVARIEKVLQGGITHCTEPYMKSSDSAKMAQKVLKNAKTACSRLGQYRMPFAWSARPVFKDASGTLDKSARFSALYRQDSSKLSDEDMFKLLTDFRKPEKMAKLPVLLGNLDVTIDSVAPDVTNCVTSSYIPVRNFEGNGPGSALLEVEEFVPCIAKCSQPFTIYKNHLYVYPKHLKYDGQKSFAKARNIAVCIEFKDSDEDEAQPLKCIYGRPGGPLFTKQAYAAILHHQQNPEFYDEIKIELPTQLHEKHHLLFTFYHVSCDSNSKKKDQVETPVGSAWLPLLRDGRVIMNEQQLTVAANLPAGYLSSQDEIKWVDGGKPLFKLSTHLVSTVYTQDQHLHNFFHHCQSMEMSEQASEGELVKYLKSLHAMEGHVMVNFLPTILNQLFCVLTRTTHEDVAVNVTRVMVHVVAQCHEEGLEHYLRSYVKFVFKPEPYSSTDVKTVHEELAKAMTAILKPSTDFLTSNKLLKHSWYFFEALVKSMAHYLIESGKVKLSRNQRFSASFYHAVETLVNMLMPHITQKYKDNLDAARNANHSLAVFIKRCFTFMDRGFVFKQINNYMNCFVPGDPKTLYEFKFEFLRVVCNHEHYVPLNLPMPFGKGRIQRFQDLQLDYSLNDDFCRNHFLVGLLLREVGGALQEFREIRQIAIQVLKALMIKHTFDDRYAAKSQQARLATLYLPLFGLLQENVHRLDSKESNVREDSLVPNSVVTPQKPGSCIENALHKDVFGVISGTASPHSSTPNVSSVHHADSRGSLVSTDSGNSLLDKSSDKTNSLEKCASALGSTVLRCDKLDRDEIKNLLMCFLHILKSMSEEALFAYWNKAASSELMDFFTLIEVCLHQFRYMGKRYIARSQEGTGSVAPEKKSLTLPVSRNRAGMLHARLQQLGTLENAHTFNNMYSHTEADVSSQCLLEANVSTEVCLTVLDTLSIFIMGFKTQLNSDLGHNPLMKKVFQVHLCFLQIPQSETALKQVFASLRTFIYKFPCTFFDGRADMCASLCYEILKCCNSKLSSIRSDAAHLLYFLMKNNFDYTGRKSFVRTHLQVVIAVSQLIADVIGIGGTRFQQSLSIINNCANSDKNIKHTAFPSDVKDLTKRIRTVLMATEQMKEHENDPEMLVDLQYSLAKSYTSTPELRKTWLDSMARIHNKNGDLSEAAMCYVHVAALVAEYLWRKGDLHCEKSLYFSLYLTHSCWFCISLLASSVLGMFRQGCSAFRVITPNIDEEAAMMEDVGMQDVHFNEEVLMELLEECADGLWKAERYELIADVYRLIIPIYEQRRDFEKLTHLYDTLHRAYTKVMEVMHTGKRLLGTYFRVAFFGQGFFEDEDGKEYIYKEPKFTPLSEISQRLLKLYSDKFGQENVKIIQDSGKVNPKDLDSKYAYIQVTHVTPYLDEKELEDRKTDFEKSHNIRRFVFETPFTVSGKKQGGVEEQCKRRTVLTTTHCFPYVKKRIAVMYQHQTDLSPIEVAIDEMSSKVAELRLLCSASEVDMIRLQLKLQGSISVQVNAGPLAYARAFLDDSSAKKYPDNKVKQLKEVFRQFVDACGQALGVNERLIKEDQQEYHDEMKANYRDLTRELSNIMHEQVSFRSSNTLCTFAPLRS</sequence>
<feature type="domain" description="C2 DOCK-type" evidence="7">
    <location>
        <begin position="601"/>
        <end position="766"/>
    </location>
</feature>
<feature type="domain" description="PH" evidence="6">
    <location>
        <begin position="169"/>
        <end position="276"/>
    </location>
</feature>
<evidence type="ECO:0000256" key="3">
    <source>
        <dbReference type="PROSITE-ProRule" id="PRU00983"/>
    </source>
</evidence>
<evidence type="ECO:0000259" key="6">
    <source>
        <dbReference type="PROSITE" id="PS50003"/>
    </source>
</evidence>
<dbReference type="GeneTree" id="ENSGT00940000155972"/>
<dbReference type="InterPro" id="IPR027007">
    <property type="entry name" value="C2_DOCK-type_domain"/>
</dbReference>
<name>A0A4W6EJN7_LATCA</name>
<dbReference type="SMART" id="SM00233">
    <property type="entry name" value="PH"/>
    <property type="match status" value="1"/>
</dbReference>
<keyword evidence="2" id="KW-0344">Guanine-nucleotide releasing factor</keyword>
<dbReference type="Pfam" id="PF14429">
    <property type="entry name" value="DOCK-C2"/>
    <property type="match status" value="1"/>
</dbReference>
<dbReference type="Proteomes" id="UP000314980">
    <property type="component" value="Unassembled WGS sequence"/>
</dbReference>
<dbReference type="InterPro" id="IPR046769">
    <property type="entry name" value="DOCKER_Lobe_A"/>
</dbReference>
<dbReference type="Pfam" id="PF06920">
    <property type="entry name" value="DHR-2_Lobe_A"/>
    <property type="match status" value="1"/>
</dbReference>
<dbReference type="GO" id="GO:0007264">
    <property type="term" value="P:small GTPase-mediated signal transduction"/>
    <property type="evidence" value="ECO:0007669"/>
    <property type="project" value="InterPro"/>
</dbReference>
<reference evidence="10" key="1">
    <citation type="submission" date="2015-09" db="EMBL/GenBank/DDBJ databases">
        <authorList>
            <person name="Sai Rama Sridatta P."/>
        </authorList>
    </citation>
    <scope>NUCLEOTIDE SEQUENCE [LARGE SCALE GENOMIC DNA]</scope>
</reference>
<organism evidence="9 10">
    <name type="scientific">Lates calcarifer</name>
    <name type="common">Barramundi</name>
    <name type="synonym">Holocentrus calcarifer</name>
    <dbReference type="NCBI Taxonomy" id="8187"/>
    <lineage>
        <taxon>Eukaryota</taxon>
        <taxon>Metazoa</taxon>
        <taxon>Chordata</taxon>
        <taxon>Craniata</taxon>
        <taxon>Vertebrata</taxon>
        <taxon>Euteleostomi</taxon>
        <taxon>Actinopterygii</taxon>
        <taxon>Neopterygii</taxon>
        <taxon>Teleostei</taxon>
        <taxon>Neoteleostei</taxon>
        <taxon>Acanthomorphata</taxon>
        <taxon>Carangaria</taxon>
        <taxon>Carangaria incertae sedis</taxon>
        <taxon>Centropomidae</taxon>
        <taxon>Lates</taxon>
    </lineage>
</organism>
<dbReference type="Pfam" id="PF20421">
    <property type="entry name" value="DHR-2_Lobe_C"/>
    <property type="match status" value="1"/>
</dbReference>
<dbReference type="CDD" id="cd11698">
    <property type="entry name" value="DHR2_DOCK9"/>
    <property type="match status" value="1"/>
</dbReference>
<evidence type="ECO:0000259" key="8">
    <source>
        <dbReference type="PROSITE" id="PS51651"/>
    </source>
</evidence>
<reference evidence="9" key="2">
    <citation type="submission" date="2025-08" db="UniProtKB">
        <authorList>
            <consortium name="Ensembl"/>
        </authorList>
    </citation>
    <scope>IDENTIFICATION</scope>
</reference>
<dbReference type="GO" id="GO:0005085">
    <property type="term" value="F:guanyl-nucleotide exchange factor activity"/>
    <property type="evidence" value="ECO:0007669"/>
    <property type="project" value="UniProtKB-KW"/>
</dbReference>
<dbReference type="FunFam" id="1.20.58.740:FF:000001">
    <property type="entry name" value="dedicator of cytokinesis protein 9 isoform X1"/>
    <property type="match status" value="1"/>
</dbReference>
<dbReference type="Gene3D" id="1.25.40.410">
    <property type="match status" value="1"/>
</dbReference>
<dbReference type="SUPFAM" id="SSF48371">
    <property type="entry name" value="ARM repeat"/>
    <property type="match status" value="1"/>
</dbReference>
<dbReference type="Gene3D" id="2.60.40.150">
    <property type="entry name" value="C2 domain"/>
    <property type="match status" value="1"/>
</dbReference>
<dbReference type="InterPro" id="IPR026791">
    <property type="entry name" value="DOCK"/>
</dbReference>
<dbReference type="Gene3D" id="2.30.29.30">
    <property type="entry name" value="Pleckstrin-homology domain (PH domain)/Phosphotyrosine-binding domain (PTB)"/>
    <property type="match status" value="1"/>
</dbReference>
<protein>
    <submittedName>
        <fullName evidence="9">Dedicator of cytokinesis 9b</fullName>
    </submittedName>
</protein>
<feature type="coiled-coil region" evidence="4">
    <location>
        <begin position="1990"/>
        <end position="2017"/>
    </location>
</feature>
<dbReference type="InterPro" id="IPR037809">
    <property type="entry name" value="C2_Dock-D"/>
</dbReference>
<dbReference type="InterPro" id="IPR016024">
    <property type="entry name" value="ARM-type_fold"/>
</dbReference>
<dbReference type="FunFam" id="2.30.29.30:FF:000016">
    <property type="entry name" value="dedicator of cytokinesis protein 9 isoform X1"/>
    <property type="match status" value="1"/>
</dbReference>
<dbReference type="InterPro" id="IPR043162">
    <property type="entry name" value="DOCK_C_lobe_C"/>
</dbReference>
<evidence type="ECO:0000313" key="10">
    <source>
        <dbReference type="Proteomes" id="UP000314980"/>
    </source>
</evidence>
<proteinExistence type="inferred from homology"/>